<organism evidence="1">
    <name type="scientific">marine sediment metagenome</name>
    <dbReference type="NCBI Taxonomy" id="412755"/>
    <lineage>
        <taxon>unclassified sequences</taxon>
        <taxon>metagenomes</taxon>
        <taxon>ecological metagenomes</taxon>
    </lineage>
</organism>
<accession>A0A0F9CTA2</accession>
<reference evidence="1" key="1">
    <citation type="journal article" date="2015" name="Nature">
        <title>Complex archaea that bridge the gap between prokaryotes and eukaryotes.</title>
        <authorList>
            <person name="Spang A."/>
            <person name="Saw J.H."/>
            <person name="Jorgensen S.L."/>
            <person name="Zaremba-Niedzwiedzka K."/>
            <person name="Martijn J."/>
            <person name="Lind A.E."/>
            <person name="van Eijk R."/>
            <person name="Schleper C."/>
            <person name="Guy L."/>
            <person name="Ettema T.J."/>
        </authorList>
    </citation>
    <scope>NUCLEOTIDE SEQUENCE</scope>
</reference>
<proteinExistence type="predicted"/>
<dbReference type="AlphaFoldDB" id="A0A0F9CTA2"/>
<sequence>MDTSEKFAVMLNKAMKQHPNSFKNFDRRKNVQDQLQEMV</sequence>
<name>A0A0F9CTA2_9ZZZZ</name>
<comment type="caution">
    <text evidence="1">The sequence shown here is derived from an EMBL/GenBank/DDBJ whole genome shotgun (WGS) entry which is preliminary data.</text>
</comment>
<evidence type="ECO:0000313" key="1">
    <source>
        <dbReference type="EMBL" id="KKL08886.1"/>
    </source>
</evidence>
<feature type="non-terminal residue" evidence="1">
    <location>
        <position position="39"/>
    </location>
</feature>
<gene>
    <name evidence="1" type="ORF">LCGC14_2571330</name>
</gene>
<dbReference type="EMBL" id="LAZR01042701">
    <property type="protein sequence ID" value="KKL08886.1"/>
    <property type="molecule type" value="Genomic_DNA"/>
</dbReference>
<protein>
    <submittedName>
        <fullName evidence="1">Uncharacterized protein</fullName>
    </submittedName>
</protein>